<feature type="signal peptide" evidence="1">
    <location>
        <begin position="1"/>
        <end position="19"/>
    </location>
</feature>
<dbReference type="GO" id="GO:0006508">
    <property type="term" value="P:proteolysis"/>
    <property type="evidence" value="ECO:0007669"/>
    <property type="project" value="InterPro"/>
</dbReference>
<keyword evidence="4" id="KW-1185">Reference proteome</keyword>
<dbReference type="AlphaFoldDB" id="A0A9W6IP65"/>
<feature type="domain" description="Tail specific protease" evidence="2">
    <location>
        <begin position="116"/>
        <end position="315"/>
    </location>
</feature>
<dbReference type="Pfam" id="PF03572">
    <property type="entry name" value="Peptidase_S41"/>
    <property type="match status" value="1"/>
</dbReference>
<sequence>MRFLVCLAMLVLAAPSAQAQPAPTPIDAETRNAAIADVGDLIAENYYDAGRGAAIAEELAAFARSPQAAGLDTGQGLATALVEFLRERDRHFNAAWRGPDFIARVQAQWDAEEAAGGEEEDSIERWAEYRPQNYGFNDVRVLEGNIGYMAVTTFNPLIVSQSKADAALSFLADTDAVIIDLRGNRGGEPELVNYLLSHFTPAGERVHYNTVLQRNADAEDLYTIADHPMGHRPDVPLYVLVSGESFSAAEALAYHLQAMGRATVVGEVTGGGANAGRIFLAPAGLIVFIPDTTGRSPFTGANWDRTGVQPDIEVAAGDALERARVEALTRQVSGVEIEGPQAMQSAYQLALAQAEAGRWVPTPAELEACTGQYNGGRVWLEDGQLRYQGSNNVLALTPFAPGVFHFPDNDTVQVHFPGYRSGRASAMRQAYPSGDFFDRERID</sequence>
<proteinExistence type="predicted"/>
<dbReference type="CDD" id="cd07563">
    <property type="entry name" value="Peptidase_S41_IRBP"/>
    <property type="match status" value="1"/>
</dbReference>
<gene>
    <name evidence="3" type="ORF">GCM10017621_25970</name>
</gene>
<evidence type="ECO:0000313" key="4">
    <source>
        <dbReference type="Proteomes" id="UP001143486"/>
    </source>
</evidence>
<accession>A0A9W6IP65</accession>
<feature type="chain" id="PRO_5040942501" description="Tail specific protease domain-containing protein" evidence="1">
    <location>
        <begin position="20"/>
        <end position="443"/>
    </location>
</feature>
<evidence type="ECO:0000259" key="2">
    <source>
        <dbReference type="SMART" id="SM00245"/>
    </source>
</evidence>
<dbReference type="InterPro" id="IPR029045">
    <property type="entry name" value="ClpP/crotonase-like_dom_sf"/>
</dbReference>
<comment type="caution">
    <text evidence="3">The sequence shown here is derived from an EMBL/GenBank/DDBJ whole genome shotgun (WGS) entry which is preliminary data.</text>
</comment>
<reference evidence="3" key="1">
    <citation type="journal article" date="2014" name="Int. J. Syst. Evol. Microbiol.">
        <title>Complete genome sequence of Corynebacterium casei LMG S-19264T (=DSM 44701T), isolated from a smear-ripened cheese.</title>
        <authorList>
            <consortium name="US DOE Joint Genome Institute (JGI-PGF)"/>
            <person name="Walter F."/>
            <person name="Albersmeier A."/>
            <person name="Kalinowski J."/>
            <person name="Ruckert C."/>
        </authorList>
    </citation>
    <scope>NUCLEOTIDE SEQUENCE</scope>
    <source>
        <strain evidence="3">VKM B-1513</strain>
    </source>
</reference>
<dbReference type="SMART" id="SM00245">
    <property type="entry name" value="TSPc"/>
    <property type="match status" value="1"/>
</dbReference>
<keyword evidence="1" id="KW-0732">Signal</keyword>
<dbReference type="GO" id="GO:0008236">
    <property type="term" value="F:serine-type peptidase activity"/>
    <property type="evidence" value="ECO:0007669"/>
    <property type="project" value="InterPro"/>
</dbReference>
<evidence type="ECO:0000256" key="1">
    <source>
        <dbReference type="SAM" id="SignalP"/>
    </source>
</evidence>
<dbReference type="Gene3D" id="3.30.750.44">
    <property type="match status" value="1"/>
</dbReference>
<dbReference type="SUPFAM" id="SSF52096">
    <property type="entry name" value="ClpP/crotonase"/>
    <property type="match status" value="1"/>
</dbReference>
<dbReference type="PANTHER" id="PTHR11261">
    <property type="entry name" value="INTERPHOTORECEPTOR RETINOID-BINDING PROTEIN"/>
    <property type="match status" value="1"/>
</dbReference>
<dbReference type="InterPro" id="IPR005151">
    <property type="entry name" value="Tail-specific_protease"/>
</dbReference>
<dbReference type="PANTHER" id="PTHR11261:SF3">
    <property type="entry name" value="RETINOL-BINDING PROTEIN 3"/>
    <property type="match status" value="1"/>
</dbReference>
<dbReference type="RefSeq" id="WP_271187449.1">
    <property type="nucleotide sequence ID" value="NZ_BSFE01000008.1"/>
</dbReference>
<organism evidence="3 4">
    <name type="scientific">Maricaulis virginensis</name>
    <dbReference type="NCBI Taxonomy" id="144022"/>
    <lineage>
        <taxon>Bacteria</taxon>
        <taxon>Pseudomonadati</taxon>
        <taxon>Pseudomonadota</taxon>
        <taxon>Alphaproteobacteria</taxon>
        <taxon>Maricaulales</taxon>
        <taxon>Maricaulaceae</taxon>
        <taxon>Maricaulis</taxon>
    </lineage>
</organism>
<reference evidence="3" key="2">
    <citation type="submission" date="2023-01" db="EMBL/GenBank/DDBJ databases">
        <authorList>
            <person name="Sun Q."/>
            <person name="Evtushenko L."/>
        </authorList>
    </citation>
    <scope>NUCLEOTIDE SEQUENCE</scope>
    <source>
        <strain evidence="3">VKM B-1513</strain>
    </source>
</reference>
<dbReference type="EMBL" id="BSFE01000008">
    <property type="protein sequence ID" value="GLK53089.1"/>
    <property type="molecule type" value="Genomic_DNA"/>
</dbReference>
<name>A0A9W6IP65_9PROT</name>
<evidence type="ECO:0000313" key="3">
    <source>
        <dbReference type="EMBL" id="GLK53089.1"/>
    </source>
</evidence>
<protein>
    <recommendedName>
        <fullName evidence="2">Tail specific protease domain-containing protein</fullName>
    </recommendedName>
</protein>
<dbReference type="Proteomes" id="UP001143486">
    <property type="component" value="Unassembled WGS sequence"/>
</dbReference>
<dbReference type="Gene3D" id="3.90.226.10">
    <property type="entry name" value="2-enoyl-CoA Hydratase, Chain A, domain 1"/>
    <property type="match status" value="1"/>
</dbReference>